<feature type="domain" description="PAS" evidence="14">
    <location>
        <begin position="21"/>
        <end position="76"/>
    </location>
</feature>
<dbReference type="CDD" id="cd11386">
    <property type="entry name" value="MCP_signal"/>
    <property type="match status" value="1"/>
</dbReference>
<keyword evidence="8 12" id="KW-0472">Membrane</keyword>
<evidence type="ECO:0000259" key="14">
    <source>
        <dbReference type="PROSITE" id="PS50112"/>
    </source>
</evidence>
<dbReference type="PRINTS" id="PR00260">
    <property type="entry name" value="CHEMTRNSDUCR"/>
</dbReference>
<gene>
    <name evidence="16" type="ORF">PKB_2161</name>
</gene>
<dbReference type="PROSITE" id="PS50112">
    <property type="entry name" value="PAS"/>
    <property type="match status" value="1"/>
</dbReference>
<dbReference type="FunFam" id="1.10.287.950:FF:000001">
    <property type="entry name" value="Methyl-accepting chemotaxis sensory transducer"/>
    <property type="match status" value="1"/>
</dbReference>
<dbReference type="InterPro" id="IPR000727">
    <property type="entry name" value="T_SNARE_dom"/>
</dbReference>
<sequence>MRNNQPVTQRERTYPAEQRLISTTDHRGVITYTNDAFVAISGFEREELLGSPHNLVRHPDVPPAVFAHMWETLKKGRPWMGIVKNRCKNGDHYWVNAYVTPVFERNEIVGYESVRVRPTAEQVERAQALYQRIAAGKSAVPQRDRWLPVLQDWLPFILTSQVAFLIGTWLDSHWGFLLAALLAVPLGLAGLSWQQRGLKRLLRLAEQTTSDPLIAQMYTDSRGAQARLEMSILSQEARLKTCLTRLQDTAEQLTQQARQADSLAHHSSAGLERQRVETDQVATAVNEMAATTQEVANNVQRTADATRQANELTRQGRSIASETREAIERLSASVGETGLAVSQLAQDSNEIGGVVDVIKGIADQTNLLALNAAIEAARAGEMGRGFAVVADEVRSLAQRTAESTEQIHGLIAKLQQTAENAVSAMETGRRQADEGVERVLLADQALVGISDSVANIADMAHQIAAAAEEQSAVAEEINRNIATIAQLADQTSGEAQRTALLSEELTGTAQEQYSLVERFNR</sequence>
<dbReference type="PROSITE" id="PS50192">
    <property type="entry name" value="T_SNARE"/>
    <property type="match status" value="1"/>
</dbReference>
<feature type="domain" description="T-SNARE coiled-coil homology" evidence="15">
    <location>
        <begin position="443"/>
        <end position="498"/>
    </location>
</feature>
<keyword evidence="6 12" id="KW-0812">Transmembrane</keyword>
<evidence type="ECO:0000256" key="9">
    <source>
        <dbReference type="ARBA" id="ARBA00023224"/>
    </source>
</evidence>
<evidence type="ECO:0000256" key="10">
    <source>
        <dbReference type="ARBA" id="ARBA00029447"/>
    </source>
</evidence>
<dbReference type="GO" id="GO:0052131">
    <property type="term" value="P:positive aerotaxis"/>
    <property type="evidence" value="ECO:0007669"/>
    <property type="project" value="UniProtKB-ARBA"/>
</dbReference>
<dbReference type="InterPro" id="IPR013655">
    <property type="entry name" value="PAS_fold_3"/>
</dbReference>
<comment type="subcellular location">
    <subcellularLocation>
        <location evidence="1">Cell inner membrane</location>
        <topology evidence="1">Multi-pass membrane protein</topology>
    </subcellularLocation>
</comment>
<keyword evidence="5" id="KW-0997">Cell inner membrane</keyword>
<keyword evidence="7 12" id="KW-1133">Transmembrane helix</keyword>
<evidence type="ECO:0000259" key="15">
    <source>
        <dbReference type="PROSITE" id="PS50192"/>
    </source>
</evidence>
<dbReference type="Pfam" id="PF08447">
    <property type="entry name" value="PAS_3"/>
    <property type="match status" value="1"/>
</dbReference>
<dbReference type="GO" id="GO:0005886">
    <property type="term" value="C:plasma membrane"/>
    <property type="evidence" value="ECO:0007669"/>
    <property type="project" value="UniProtKB-SubCell"/>
</dbReference>
<dbReference type="PATRIC" id="fig|1301098.3.peg.2153"/>
<dbReference type="PANTHER" id="PTHR32089">
    <property type="entry name" value="METHYL-ACCEPTING CHEMOTAXIS PROTEIN MCPB"/>
    <property type="match status" value="1"/>
</dbReference>
<dbReference type="PANTHER" id="PTHR32089:SF74">
    <property type="entry name" value="METHYL-ACCEPTING CHEMOTAXIS PROTEIN AER"/>
    <property type="match status" value="1"/>
</dbReference>
<proteinExistence type="inferred from homology"/>
<dbReference type="eggNOG" id="COG0840">
    <property type="taxonomic scope" value="Bacteria"/>
</dbReference>
<evidence type="ECO:0000313" key="17">
    <source>
        <dbReference type="Proteomes" id="UP000025241"/>
    </source>
</evidence>
<dbReference type="CDD" id="cd00130">
    <property type="entry name" value="PAS"/>
    <property type="match status" value="1"/>
</dbReference>
<dbReference type="HOGENOM" id="CLU_000445_107_26_6"/>
<feature type="transmembrane region" description="Helical" evidence="12">
    <location>
        <begin position="176"/>
        <end position="193"/>
    </location>
</feature>
<dbReference type="OrthoDB" id="5675566at2"/>
<evidence type="ECO:0000256" key="11">
    <source>
        <dbReference type="PROSITE-ProRule" id="PRU00284"/>
    </source>
</evidence>
<dbReference type="Gene3D" id="1.10.287.950">
    <property type="entry name" value="Methyl-accepting chemotaxis protein"/>
    <property type="match status" value="1"/>
</dbReference>
<dbReference type="EMBL" id="HG322950">
    <property type="protein sequence ID" value="CDF83508.1"/>
    <property type="molecule type" value="Genomic_DNA"/>
</dbReference>
<keyword evidence="16" id="KW-0675">Receptor</keyword>
<keyword evidence="4" id="KW-0145">Chemotaxis</keyword>
<dbReference type="GO" id="GO:0004888">
    <property type="term" value="F:transmembrane signaling receptor activity"/>
    <property type="evidence" value="ECO:0007669"/>
    <property type="project" value="InterPro"/>
</dbReference>
<reference evidence="16 17" key="1">
    <citation type="submission" date="2013-03" db="EMBL/GenBank/DDBJ databases">
        <authorList>
            <person name="Linke B."/>
        </authorList>
    </citation>
    <scope>NUCLEOTIDE SEQUENCE [LARGE SCALE GENOMIC DNA]</scope>
    <source>
        <strain evidence="16 17">B13</strain>
    </source>
</reference>
<dbReference type="KEGG" id="pkc:PKB_2161"/>
<evidence type="ECO:0000256" key="7">
    <source>
        <dbReference type="ARBA" id="ARBA00022989"/>
    </source>
</evidence>
<dbReference type="InterPro" id="IPR000014">
    <property type="entry name" value="PAS"/>
</dbReference>
<dbReference type="Pfam" id="PF00015">
    <property type="entry name" value="MCPsignal"/>
    <property type="match status" value="1"/>
</dbReference>
<keyword evidence="17" id="KW-1185">Reference proteome</keyword>
<evidence type="ECO:0000256" key="2">
    <source>
        <dbReference type="ARBA" id="ARBA00022475"/>
    </source>
</evidence>
<evidence type="ECO:0000256" key="4">
    <source>
        <dbReference type="ARBA" id="ARBA00022500"/>
    </source>
</evidence>
<dbReference type="PROSITE" id="PS50111">
    <property type="entry name" value="CHEMOTAXIS_TRANSDUC_2"/>
    <property type="match status" value="1"/>
</dbReference>
<protein>
    <submittedName>
        <fullName evidence="16">Aerotaxis receptor</fullName>
    </submittedName>
</protein>
<evidence type="ECO:0000256" key="3">
    <source>
        <dbReference type="ARBA" id="ARBA00022481"/>
    </source>
</evidence>
<dbReference type="SUPFAM" id="SSF58104">
    <property type="entry name" value="Methyl-accepting chemotaxis protein (MCP) signaling domain"/>
    <property type="match status" value="1"/>
</dbReference>
<dbReference type="RefSeq" id="WP_043251545.1">
    <property type="nucleotide sequence ID" value="NZ_HG322950.1"/>
</dbReference>
<feature type="domain" description="Methyl-accepting transducer" evidence="13">
    <location>
        <begin position="249"/>
        <end position="485"/>
    </location>
</feature>
<dbReference type="InterPro" id="IPR004090">
    <property type="entry name" value="Chemotax_Me-accpt_rcpt"/>
</dbReference>
<evidence type="ECO:0000256" key="8">
    <source>
        <dbReference type="ARBA" id="ARBA00023136"/>
    </source>
</evidence>
<comment type="similarity">
    <text evidence="10">Belongs to the methyl-accepting chemotaxis (MCP) protein family.</text>
</comment>
<organism evidence="16 17">
    <name type="scientific">Pseudomonas knackmussii (strain DSM 6978 / CCUG 54928 / LMG 23759 / B13)</name>
    <dbReference type="NCBI Taxonomy" id="1301098"/>
    <lineage>
        <taxon>Bacteria</taxon>
        <taxon>Pseudomonadati</taxon>
        <taxon>Pseudomonadota</taxon>
        <taxon>Gammaproteobacteria</taxon>
        <taxon>Pseudomonadales</taxon>
        <taxon>Pseudomonadaceae</taxon>
        <taxon>Pseudomonas</taxon>
    </lineage>
</organism>
<dbReference type="NCBIfam" id="TIGR00229">
    <property type="entry name" value="sensory_box"/>
    <property type="match status" value="1"/>
</dbReference>
<dbReference type="AlphaFoldDB" id="A0A024HGC4"/>
<evidence type="ECO:0000256" key="5">
    <source>
        <dbReference type="ARBA" id="ARBA00022519"/>
    </source>
</evidence>
<evidence type="ECO:0000259" key="13">
    <source>
        <dbReference type="PROSITE" id="PS50111"/>
    </source>
</evidence>
<evidence type="ECO:0000256" key="12">
    <source>
        <dbReference type="SAM" id="Phobius"/>
    </source>
</evidence>
<name>A0A024HGC4_PSEKB</name>
<dbReference type="InterPro" id="IPR004089">
    <property type="entry name" value="MCPsignal_dom"/>
</dbReference>
<reference evidence="16 17" key="2">
    <citation type="submission" date="2014-05" db="EMBL/GenBank/DDBJ databases">
        <title>Genome sequence of the 3-chlorobenzoate degrading bacterium Pseudomonas knackmussii B13 shows multiple evidence for horizontal gene transfer.</title>
        <authorList>
            <person name="Miyazaki R."/>
            <person name="Bertelli C."/>
            <person name="Falquet L."/>
            <person name="Robinson-Rechavi M."/>
            <person name="Gharib W."/>
            <person name="Roy S."/>
            <person name="Van der Meer J.R."/>
        </authorList>
    </citation>
    <scope>NUCLEOTIDE SEQUENCE [LARGE SCALE GENOMIC DNA]</scope>
    <source>
        <strain evidence="16 17">B13</strain>
    </source>
</reference>
<evidence type="ECO:0000256" key="6">
    <source>
        <dbReference type="ARBA" id="ARBA00022692"/>
    </source>
</evidence>
<keyword evidence="3" id="KW-0488">Methylation</keyword>
<keyword evidence="9 11" id="KW-0807">Transducer</keyword>
<dbReference type="FunFam" id="3.30.450.20:FF:000046">
    <property type="entry name" value="Aerotaxis sensor receptor"/>
    <property type="match status" value="1"/>
</dbReference>
<accession>A0A024HGC4</accession>
<dbReference type="STRING" id="1301098.PKB_2161"/>
<evidence type="ECO:0000256" key="1">
    <source>
        <dbReference type="ARBA" id="ARBA00004429"/>
    </source>
</evidence>
<dbReference type="InterPro" id="IPR035965">
    <property type="entry name" value="PAS-like_dom_sf"/>
</dbReference>
<evidence type="ECO:0000313" key="16">
    <source>
        <dbReference type="EMBL" id="CDF83508.1"/>
    </source>
</evidence>
<dbReference type="SUPFAM" id="SSF55785">
    <property type="entry name" value="PYP-like sensor domain (PAS domain)"/>
    <property type="match status" value="1"/>
</dbReference>
<dbReference type="Gene3D" id="3.30.450.20">
    <property type="entry name" value="PAS domain"/>
    <property type="match status" value="1"/>
</dbReference>
<dbReference type="SMART" id="SM00283">
    <property type="entry name" value="MA"/>
    <property type="match status" value="1"/>
</dbReference>
<keyword evidence="2" id="KW-1003">Cell membrane</keyword>
<dbReference type="Proteomes" id="UP000025241">
    <property type="component" value="Chromosome I"/>
</dbReference>
<dbReference type="GO" id="GO:0007165">
    <property type="term" value="P:signal transduction"/>
    <property type="evidence" value="ECO:0007669"/>
    <property type="project" value="UniProtKB-KW"/>
</dbReference>